<sequence length="452" mass="51600">MGPPAKRFNYWTSLDAALASQQSVYLFLKMAKKEIIQKAKGMRDILTMEYLRRQKIIERAQTIASFYGFKPVQTPHLEKTELFTAAVGENTDIVEKEMYELKTKGGDKLALRPELTAPLVRAYLEYGMHTAPQPVMFYSYGSCFRHERPQKGRSREFQQFDLEILGEENSIADATVIKTLLAILEEAANLKNLSIRINSIGCKECRPVYKKELIAYYRKKINSLCPTCRKRLKTNPMRLLDCKNEKCVELKQEAPQIINHLCKECTAHFKNLLETLDAAEIPYYLDHYLVRGLDYYTRTVFEINTENEPLEIGGGGRYDDLAKLLGDKSVPGTGAAFGLDRVLSIMPNKEKISENQKPPKVFLIQLGEDARRKSLLIIETLRKAKISIGHSLNKDSLKSQLKIANKIKAPYTLILGQKEFLENTILLRDMNTASQETIPLPKLADFLKKKIK</sequence>
<dbReference type="InterPro" id="IPR015807">
    <property type="entry name" value="His-tRNA-ligase"/>
</dbReference>
<evidence type="ECO:0000256" key="3">
    <source>
        <dbReference type="ARBA" id="ARBA00023146"/>
    </source>
</evidence>
<dbReference type="PROSITE" id="PS50862">
    <property type="entry name" value="AA_TRNA_LIGASE_II"/>
    <property type="match status" value="1"/>
</dbReference>
<keyword evidence="5" id="KW-0963">Cytoplasm</keyword>
<keyword evidence="5 8" id="KW-0436">Ligase</keyword>
<protein>
    <recommendedName>
        <fullName evidence="5">Histidine--tRNA ligase</fullName>
        <ecNumber evidence="5">6.1.1.21</ecNumber>
    </recommendedName>
    <alternativeName>
        <fullName evidence="5">Histidyl-tRNA synthetase</fullName>
        <shortName evidence="5">HisRS</shortName>
    </alternativeName>
</protein>
<keyword evidence="2 5" id="KW-0547">Nucleotide-binding</keyword>
<dbReference type="InterPro" id="IPR004516">
    <property type="entry name" value="HisRS/HisZ"/>
</dbReference>
<evidence type="ECO:0000256" key="5">
    <source>
        <dbReference type="HAMAP-Rule" id="MF_00127"/>
    </source>
</evidence>
<feature type="binding site" evidence="6">
    <location>
        <begin position="114"/>
        <end position="116"/>
    </location>
    <ligand>
        <name>L-histidine</name>
        <dbReference type="ChEBI" id="CHEBI:57595"/>
    </ligand>
</feature>
<dbReference type="NCBIfam" id="TIGR00442">
    <property type="entry name" value="hisS"/>
    <property type="match status" value="1"/>
</dbReference>
<dbReference type="AlphaFoldDB" id="A0A2H0WMW2"/>
<feature type="binding site" evidence="6">
    <location>
        <position position="145"/>
    </location>
    <ligand>
        <name>L-histidine</name>
        <dbReference type="ChEBI" id="CHEBI:57595"/>
    </ligand>
</feature>
<evidence type="ECO:0000313" key="8">
    <source>
        <dbReference type="EMBL" id="PIS13259.1"/>
    </source>
</evidence>
<dbReference type="Gene3D" id="3.40.50.800">
    <property type="entry name" value="Anticodon-binding domain"/>
    <property type="match status" value="1"/>
</dbReference>
<evidence type="ECO:0000256" key="4">
    <source>
        <dbReference type="ARBA" id="ARBA00047639"/>
    </source>
</evidence>
<organism evidence="8 9">
    <name type="scientific">Candidatus Tagabacteria bacterium CG09_land_8_20_14_0_10_41_14</name>
    <dbReference type="NCBI Taxonomy" id="1975021"/>
    <lineage>
        <taxon>Bacteria</taxon>
        <taxon>Candidatus Tagaibacteriota</taxon>
    </lineage>
</organism>
<evidence type="ECO:0000256" key="2">
    <source>
        <dbReference type="ARBA" id="ARBA00022741"/>
    </source>
</evidence>
<evidence type="ECO:0000259" key="7">
    <source>
        <dbReference type="PROSITE" id="PS50862"/>
    </source>
</evidence>
<dbReference type="Pfam" id="PF13393">
    <property type="entry name" value="tRNA-synt_His"/>
    <property type="match status" value="1"/>
</dbReference>
<evidence type="ECO:0000256" key="1">
    <source>
        <dbReference type="ARBA" id="ARBA00008226"/>
    </source>
</evidence>
<dbReference type="GO" id="GO:0005737">
    <property type="term" value="C:cytoplasm"/>
    <property type="evidence" value="ECO:0007669"/>
    <property type="project" value="UniProtKB-SubCell"/>
</dbReference>
<feature type="binding site" evidence="6">
    <location>
        <position position="163"/>
    </location>
    <ligand>
        <name>L-histidine</name>
        <dbReference type="ChEBI" id="CHEBI:57595"/>
    </ligand>
</feature>
<dbReference type="Gene3D" id="3.30.930.10">
    <property type="entry name" value="Bira Bifunctional Protein, Domain 2"/>
    <property type="match status" value="1"/>
</dbReference>
<name>A0A2H0WMW2_9BACT</name>
<comment type="similarity">
    <text evidence="1 5">Belongs to the class-II aminoacyl-tRNA synthetase family.</text>
</comment>
<keyword evidence="3 5" id="KW-0030">Aminoacyl-tRNA synthetase</keyword>
<gene>
    <name evidence="5" type="primary">hisS</name>
    <name evidence="8" type="ORF">COT67_02775</name>
</gene>
<dbReference type="InterPro" id="IPR006195">
    <property type="entry name" value="aa-tRNA-synth_II"/>
</dbReference>
<dbReference type="GO" id="GO:0004821">
    <property type="term" value="F:histidine-tRNA ligase activity"/>
    <property type="evidence" value="ECO:0007669"/>
    <property type="project" value="UniProtKB-UniRule"/>
</dbReference>
<feature type="domain" description="Aminoacyl-transfer RNA synthetases class-II family profile" evidence="7">
    <location>
        <begin position="53"/>
        <end position="358"/>
    </location>
</feature>
<dbReference type="GO" id="GO:0005524">
    <property type="term" value="F:ATP binding"/>
    <property type="evidence" value="ECO:0007669"/>
    <property type="project" value="UniProtKB-UniRule"/>
</dbReference>
<dbReference type="PANTHER" id="PTHR43707:SF1">
    <property type="entry name" value="HISTIDINE--TRNA LIGASE, MITOCHONDRIAL-RELATED"/>
    <property type="match status" value="1"/>
</dbReference>
<proteinExistence type="inferred from homology"/>
<keyword evidence="5" id="KW-0067">ATP-binding</keyword>
<evidence type="ECO:0000256" key="6">
    <source>
        <dbReference type="PIRSR" id="PIRSR001549-1"/>
    </source>
</evidence>
<dbReference type="CDD" id="cd00773">
    <property type="entry name" value="HisRS-like_core"/>
    <property type="match status" value="1"/>
</dbReference>
<dbReference type="EC" id="6.1.1.21" evidence="5"/>
<comment type="catalytic activity">
    <reaction evidence="4 5">
        <text>tRNA(His) + L-histidine + ATP = L-histidyl-tRNA(His) + AMP + diphosphate + H(+)</text>
        <dbReference type="Rhea" id="RHEA:17313"/>
        <dbReference type="Rhea" id="RHEA-COMP:9665"/>
        <dbReference type="Rhea" id="RHEA-COMP:9689"/>
        <dbReference type="ChEBI" id="CHEBI:15378"/>
        <dbReference type="ChEBI" id="CHEBI:30616"/>
        <dbReference type="ChEBI" id="CHEBI:33019"/>
        <dbReference type="ChEBI" id="CHEBI:57595"/>
        <dbReference type="ChEBI" id="CHEBI:78442"/>
        <dbReference type="ChEBI" id="CHEBI:78527"/>
        <dbReference type="ChEBI" id="CHEBI:456215"/>
        <dbReference type="EC" id="6.1.1.21"/>
    </reaction>
</comment>
<dbReference type="InterPro" id="IPR036621">
    <property type="entry name" value="Anticodon-bd_dom_sf"/>
</dbReference>
<feature type="binding site" evidence="6">
    <location>
        <position position="291"/>
    </location>
    <ligand>
        <name>L-histidine</name>
        <dbReference type="ChEBI" id="CHEBI:57595"/>
    </ligand>
</feature>
<dbReference type="Pfam" id="PF03129">
    <property type="entry name" value="HGTP_anticodon"/>
    <property type="match status" value="1"/>
</dbReference>
<feature type="binding site" evidence="6">
    <location>
        <position position="159"/>
    </location>
    <ligand>
        <name>L-histidine</name>
        <dbReference type="ChEBI" id="CHEBI:57595"/>
    </ligand>
</feature>
<dbReference type="PIRSF" id="PIRSF001549">
    <property type="entry name" value="His-tRNA_synth"/>
    <property type="match status" value="1"/>
</dbReference>
<evidence type="ECO:0000313" key="9">
    <source>
        <dbReference type="Proteomes" id="UP000230353"/>
    </source>
</evidence>
<dbReference type="Proteomes" id="UP000230353">
    <property type="component" value="Unassembled WGS sequence"/>
</dbReference>
<dbReference type="HAMAP" id="MF_00127">
    <property type="entry name" value="His_tRNA_synth"/>
    <property type="match status" value="1"/>
</dbReference>
<dbReference type="SUPFAM" id="SSF55681">
    <property type="entry name" value="Class II aaRS and biotin synthetases"/>
    <property type="match status" value="1"/>
</dbReference>
<reference evidence="9" key="1">
    <citation type="submission" date="2017-09" db="EMBL/GenBank/DDBJ databases">
        <title>Depth-based differentiation of microbial function through sediment-hosted aquifers and enrichment of novel symbionts in the deep terrestrial subsurface.</title>
        <authorList>
            <person name="Probst A.J."/>
            <person name="Ladd B."/>
            <person name="Jarett J.K."/>
            <person name="Geller-Mcgrath D.E."/>
            <person name="Sieber C.M.K."/>
            <person name="Emerson J.B."/>
            <person name="Anantharaman K."/>
            <person name="Thomas B.C."/>
            <person name="Malmstrom R."/>
            <person name="Stieglmeier M."/>
            <person name="Klingl A."/>
            <person name="Woyke T."/>
            <person name="Ryan C.M."/>
            <person name="Banfield J.F."/>
        </authorList>
    </citation>
    <scope>NUCLEOTIDE SEQUENCE [LARGE SCALE GENOMIC DNA]</scope>
</reference>
<dbReference type="InterPro" id="IPR041715">
    <property type="entry name" value="HisRS-like_core"/>
</dbReference>
<dbReference type="EMBL" id="PEZL01000039">
    <property type="protein sequence ID" value="PIS13259.1"/>
    <property type="molecule type" value="Genomic_DNA"/>
</dbReference>
<comment type="subunit">
    <text evidence="5">Homodimer.</text>
</comment>
<comment type="caution">
    <text evidence="8">The sequence shown here is derived from an EMBL/GenBank/DDBJ whole genome shotgun (WGS) entry which is preliminary data.</text>
</comment>
<accession>A0A2H0WMW2</accession>
<dbReference type="SUPFAM" id="SSF52954">
    <property type="entry name" value="Class II aaRS ABD-related"/>
    <property type="match status" value="1"/>
</dbReference>
<feature type="binding site" evidence="6">
    <location>
        <begin position="295"/>
        <end position="296"/>
    </location>
    <ligand>
        <name>L-histidine</name>
        <dbReference type="ChEBI" id="CHEBI:57595"/>
    </ligand>
</feature>
<keyword evidence="5" id="KW-0648">Protein biosynthesis</keyword>
<comment type="subcellular location">
    <subcellularLocation>
        <location evidence="5">Cytoplasm</location>
    </subcellularLocation>
</comment>
<dbReference type="PANTHER" id="PTHR43707">
    <property type="entry name" value="HISTIDYL-TRNA SYNTHETASE"/>
    <property type="match status" value="1"/>
</dbReference>
<dbReference type="InterPro" id="IPR045864">
    <property type="entry name" value="aa-tRNA-synth_II/BPL/LPL"/>
</dbReference>
<dbReference type="InterPro" id="IPR004154">
    <property type="entry name" value="Anticodon-bd"/>
</dbReference>
<dbReference type="GO" id="GO:0006427">
    <property type="term" value="P:histidyl-tRNA aminoacylation"/>
    <property type="evidence" value="ECO:0007669"/>
    <property type="project" value="UniProtKB-UniRule"/>
</dbReference>